<dbReference type="InterPro" id="IPR029000">
    <property type="entry name" value="Cyclophilin-like_dom_sf"/>
</dbReference>
<dbReference type="Pfam" id="PF18050">
    <property type="entry name" value="Cyclophil_like2"/>
    <property type="match status" value="1"/>
</dbReference>
<feature type="domain" description="Cyclophilin-like" evidence="1">
    <location>
        <begin position="5"/>
        <end position="113"/>
    </location>
</feature>
<dbReference type="Proteomes" id="UP001199816">
    <property type="component" value="Unassembled WGS sequence"/>
</dbReference>
<dbReference type="EMBL" id="JAJNEC010000004">
    <property type="protein sequence ID" value="MCD2422172.1"/>
    <property type="molecule type" value="Genomic_DNA"/>
</dbReference>
<evidence type="ECO:0000313" key="2">
    <source>
        <dbReference type="EMBL" id="MCD2422172.1"/>
    </source>
</evidence>
<evidence type="ECO:0000313" key="3">
    <source>
        <dbReference type="Proteomes" id="UP001199816"/>
    </source>
</evidence>
<keyword evidence="3" id="KW-1185">Reference proteome</keyword>
<gene>
    <name evidence="2" type="ORF">LQ567_05315</name>
</gene>
<dbReference type="Gene3D" id="2.40.100.20">
    <property type="match status" value="1"/>
</dbReference>
<protein>
    <recommendedName>
        <fullName evidence="1">Cyclophilin-like domain-containing protein</fullName>
    </recommendedName>
</protein>
<dbReference type="RefSeq" id="WP_231003075.1">
    <property type="nucleotide sequence ID" value="NZ_JAJNEC010000004.1"/>
</dbReference>
<dbReference type="InterPro" id="IPR041183">
    <property type="entry name" value="Cyclophilin-like"/>
</dbReference>
<name>A0ABS8PM44_9BACT</name>
<proteinExistence type="predicted"/>
<dbReference type="SUPFAM" id="SSF50891">
    <property type="entry name" value="Cyclophilin-like"/>
    <property type="match status" value="1"/>
</dbReference>
<accession>A0ABS8PM44</accession>
<organism evidence="2 3">
    <name type="scientific">Niabella pedocola</name>
    <dbReference type="NCBI Taxonomy" id="1752077"/>
    <lineage>
        <taxon>Bacteria</taxon>
        <taxon>Pseudomonadati</taxon>
        <taxon>Bacteroidota</taxon>
        <taxon>Chitinophagia</taxon>
        <taxon>Chitinophagales</taxon>
        <taxon>Chitinophagaceae</taxon>
        <taxon>Niabella</taxon>
    </lineage>
</organism>
<comment type="caution">
    <text evidence="2">The sequence shown here is derived from an EMBL/GenBank/DDBJ whole genome shotgun (WGS) entry which is preliminary data.</text>
</comment>
<reference evidence="2 3" key="1">
    <citation type="submission" date="2021-11" db="EMBL/GenBank/DDBJ databases">
        <title>Genomic of Niabella pedocola.</title>
        <authorList>
            <person name="Wu T."/>
        </authorList>
    </citation>
    <scope>NUCLEOTIDE SEQUENCE [LARGE SCALE GENOMIC DNA]</scope>
    <source>
        <strain evidence="2 3">JCM 31011</strain>
    </source>
</reference>
<evidence type="ECO:0000259" key="1">
    <source>
        <dbReference type="Pfam" id="PF18050"/>
    </source>
</evidence>
<sequence length="116" mass="12515">MKLKITIGGKTASAVLYDNPASRDFATLLPVTLELEDYNQTEKIATLSKKLSAKNAPDGFDPSAGDIAYYAPWGNICIFYKDFGYSSGLISLGKIISGIEVFSVKGSVTVKIEVEQ</sequence>